<feature type="transmembrane region" description="Helical" evidence="2">
    <location>
        <begin position="60"/>
        <end position="81"/>
    </location>
</feature>
<evidence type="ECO:0000256" key="1">
    <source>
        <dbReference type="SAM" id="MobiDB-lite"/>
    </source>
</evidence>
<evidence type="ECO:0000256" key="2">
    <source>
        <dbReference type="SAM" id="Phobius"/>
    </source>
</evidence>
<evidence type="ECO:0000313" key="3">
    <source>
        <dbReference type="EMBL" id="EFE68624.2"/>
    </source>
</evidence>
<proteinExistence type="predicted"/>
<name>D5ZTB1_STRV1</name>
<feature type="compositionally biased region" description="Acidic residues" evidence="1">
    <location>
        <begin position="1"/>
        <end position="13"/>
    </location>
</feature>
<organism evidence="3 4">
    <name type="scientific">Streptomyces viridosporus (strain ATCC 14672 / DSM 40746 / JCM 4963 / KCTC 9882 / NRRL B-12104 / FH 1290)</name>
    <name type="common">Streptomyces ghanaensis</name>
    <dbReference type="NCBI Taxonomy" id="566461"/>
    <lineage>
        <taxon>Bacteria</taxon>
        <taxon>Bacillati</taxon>
        <taxon>Actinomycetota</taxon>
        <taxon>Actinomycetes</taxon>
        <taxon>Kitasatosporales</taxon>
        <taxon>Streptomycetaceae</taxon>
        <taxon>Streptomyces</taxon>
    </lineage>
</organism>
<accession>D5ZTB1</accession>
<dbReference type="Proteomes" id="UP000003824">
    <property type="component" value="Unassembled WGS sequence"/>
</dbReference>
<reference evidence="4" key="1">
    <citation type="submission" date="2008-12" db="EMBL/GenBank/DDBJ databases">
        <title>Annotation of Streptomyces ghanaensis ATCC 14672.</title>
        <authorList>
            <consortium name="The Broad Institute Genome Sequencing Platform"/>
            <consortium name="Broad Institute Microbial Sequencing Center"/>
            <person name="Fischbach M."/>
            <person name="Ward D."/>
            <person name="Young S."/>
            <person name="Kodira C.D."/>
            <person name="Zeng Q."/>
            <person name="Koehrsen M."/>
            <person name="Godfrey P."/>
            <person name="Alvarado L."/>
            <person name="Berlin A.M."/>
            <person name="Borenstein D."/>
            <person name="Chen Z."/>
            <person name="Engels R."/>
            <person name="Freedman E."/>
            <person name="Gellesch M."/>
            <person name="Goldberg J."/>
            <person name="Griggs A."/>
            <person name="Gujja S."/>
            <person name="Heiman D.I."/>
            <person name="Hepburn T.A."/>
            <person name="Howarth C."/>
            <person name="Jen D."/>
            <person name="Larson L."/>
            <person name="Lewis B."/>
            <person name="Mehta T."/>
            <person name="Park D."/>
            <person name="Pearson M."/>
            <person name="Roberts A."/>
            <person name="Saif S."/>
            <person name="Shea T.D."/>
            <person name="Shenoy N."/>
            <person name="Sisk P."/>
            <person name="Stolte C."/>
            <person name="Sykes S.N."/>
            <person name="Walk T."/>
            <person name="White J."/>
            <person name="Yandava C."/>
            <person name="Straight P."/>
            <person name="Clardy J."/>
            <person name="Hung D."/>
            <person name="Kolter R."/>
            <person name="Mekalanos J."/>
            <person name="Walker S."/>
            <person name="Walsh C.T."/>
            <person name="Wieland B.L.C."/>
            <person name="Ilzarbe M."/>
            <person name="Galagan J."/>
            <person name="Nusbaum C."/>
            <person name="Birren B."/>
        </authorList>
    </citation>
    <scope>NUCLEOTIDE SEQUENCE [LARGE SCALE GENOMIC DNA]</scope>
    <source>
        <strain evidence="4">ATCC 14672 / DSM 40746 / JCM 4963 / KCTC 9882 / NRRL B-12104 / FH 1290</strain>
    </source>
</reference>
<sequence>MGDVLEQPEEAADAPDAPRPPDAPEPSSDAPEPSDAPEAVPAPAAAVPDAPRGRRRGRTAALIGAALVLGLVAGTCAGYLVQAGREPTPLSPLSQPVLEQDRGKAPAPLSAARDRRVKTDGDLRELLLDVPRGVDPVDPDEWPEGADGWLDLAEYANGFEETGAAFGDFLRNEFRRAAVTAWDDEHHSVEIVLVQYRQEEYMAASEASSNGQYWAEEAGSESWAIPGTGDGRAYVLDEPETEPGYLPLYSAQAHAWRGDIAMEVWMYGSKPIKKKTIMGLAERQMERL</sequence>
<feature type="region of interest" description="Disordered" evidence="1">
    <location>
        <begin position="1"/>
        <end position="54"/>
    </location>
</feature>
<keyword evidence="2" id="KW-0472">Membrane</keyword>
<protein>
    <submittedName>
        <fullName evidence="3">Uncharacterized protein</fullName>
    </submittedName>
</protein>
<dbReference type="EMBL" id="DS999641">
    <property type="protein sequence ID" value="EFE68624.2"/>
    <property type="molecule type" value="Genomic_DNA"/>
</dbReference>
<feature type="compositionally biased region" description="Low complexity" evidence="1">
    <location>
        <begin position="25"/>
        <end position="50"/>
    </location>
</feature>
<keyword evidence="2" id="KW-1133">Transmembrane helix</keyword>
<evidence type="ECO:0000313" key="4">
    <source>
        <dbReference type="Proteomes" id="UP000003824"/>
    </source>
</evidence>
<keyword evidence="2" id="KW-0812">Transmembrane</keyword>
<gene>
    <name evidence="3" type="ORF">SSFG_03868</name>
</gene>
<feature type="region of interest" description="Disordered" evidence="1">
    <location>
        <begin position="90"/>
        <end position="115"/>
    </location>
</feature>
<dbReference type="AlphaFoldDB" id="D5ZTB1"/>
<dbReference type="eggNOG" id="ENOG50341ZX">
    <property type="taxonomic scope" value="Bacteria"/>
</dbReference>